<evidence type="ECO:0000313" key="3">
    <source>
        <dbReference type="Proteomes" id="UP000004507"/>
    </source>
</evidence>
<dbReference type="OrthoDB" id="9799053at2"/>
<accession>A3V194</accession>
<dbReference type="InterPro" id="IPR008579">
    <property type="entry name" value="UGlyAH_Cupin_dom"/>
</dbReference>
<name>A3V194_9RHOB</name>
<dbReference type="HOGENOM" id="CLU_147448_1_1_5"/>
<keyword evidence="3" id="KW-1185">Reference proteome</keyword>
<comment type="caution">
    <text evidence="2">The sequence shown here is derived from an EMBL/GenBank/DDBJ whole genome shotgun (WGS) entry which is preliminary data.</text>
</comment>
<dbReference type="InterPro" id="IPR014710">
    <property type="entry name" value="RmlC-like_jellyroll"/>
</dbReference>
<dbReference type="AlphaFoldDB" id="A3V194"/>
<sequence length="114" mass="12587">MPATIAQVTADGVTPEISRPSAEKLISGDPVFTTWNIEDADGLYAGIWQSTPGKWRVRYDEWEYFSLTAGKSIITPDGGTPITLTTGDSYIIRPGFTGTWEVVEETVKDYVIRL</sequence>
<dbReference type="Pfam" id="PF05899">
    <property type="entry name" value="Cupin_3"/>
    <property type="match status" value="1"/>
</dbReference>
<dbReference type="EMBL" id="AAMS01000001">
    <property type="protein sequence ID" value="EAQ08039.1"/>
    <property type="molecule type" value="Genomic_DNA"/>
</dbReference>
<evidence type="ECO:0000313" key="2">
    <source>
        <dbReference type="EMBL" id="EAQ08039.1"/>
    </source>
</evidence>
<dbReference type="InterPro" id="IPR011051">
    <property type="entry name" value="RmlC_Cupin_sf"/>
</dbReference>
<feature type="domain" description="(S)-ureidoglycine aminohydrolase cupin" evidence="1">
    <location>
        <begin position="41"/>
        <end position="110"/>
    </location>
</feature>
<dbReference type="Proteomes" id="UP000004507">
    <property type="component" value="Unassembled WGS sequence"/>
</dbReference>
<reference evidence="2 3" key="1">
    <citation type="submission" date="2006-01" db="EMBL/GenBank/DDBJ databases">
        <authorList>
            <person name="Hagstrom A."/>
            <person name="Ferriera S."/>
            <person name="Johnson J."/>
            <person name="Kravitz S."/>
            <person name="Halpern A."/>
            <person name="Remington K."/>
            <person name="Beeson K."/>
            <person name="Tran B."/>
            <person name="Rogers Y.-H."/>
            <person name="Friedman R."/>
            <person name="Venter J.C."/>
        </authorList>
    </citation>
    <scope>NUCLEOTIDE SEQUENCE [LARGE SCALE GENOMIC DNA]</scope>
    <source>
        <strain evidence="2 3">SKA53</strain>
    </source>
</reference>
<dbReference type="SUPFAM" id="SSF51182">
    <property type="entry name" value="RmlC-like cupins"/>
    <property type="match status" value="1"/>
</dbReference>
<proteinExistence type="predicted"/>
<dbReference type="STRING" id="314232.SKA53_09954"/>
<dbReference type="PANTHER" id="PTHR40943:SF2">
    <property type="entry name" value="(S)-UREIDOGLYCINE AMINOHYDROLASE CUPIN DOMAIN-CONTAINING PROTEIN"/>
    <property type="match status" value="1"/>
</dbReference>
<dbReference type="Gene3D" id="2.60.120.10">
    <property type="entry name" value="Jelly Rolls"/>
    <property type="match status" value="1"/>
</dbReference>
<dbReference type="RefSeq" id="WP_007205941.1">
    <property type="nucleotide sequence ID" value="NZ_CH672414.1"/>
</dbReference>
<dbReference type="eggNOG" id="COG3450">
    <property type="taxonomic scope" value="Bacteria"/>
</dbReference>
<dbReference type="PANTHER" id="PTHR40943">
    <property type="entry name" value="CYTOPLASMIC PROTEIN-RELATED"/>
    <property type="match status" value="1"/>
</dbReference>
<dbReference type="CDD" id="cd02227">
    <property type="entry name" value="cupin_TM1112-like"/>
    <property type="match status" value="1"/>
</dbReference>
<evidence type="ECO:0000259" key="1">
    <source>
        <dbReference type="Pfam" id="PF05899"/>
    </source>
</evidence>
<organism evidence="2 3">
    <name type="scientific">Yoonia vestfoldensis SKA53</name>
    <dbReference type="NCBI Taxonomy" id="314232"/>
    <lineage>
        <taxon>Bacteria</taxon>
        <taxon>Pseudomonadati</taxon>
        <taxon>Pseudomonadota</taxon>
        <taxon>Alphaproteobacteria</taxon>
        <taxon>Rhodobacterales</taxon>
        <taxon>Paracoccaceae</taxon>
        <taxon>Yoonia</taxon>
    </lineage>
</organism>
<gene>
    <name evidence="2" type="ORF">SKA53_09954</name>
</gene>
<protein>
    <recommendedName>
        <fullName evidence="1">(S)-ureidoglycine aminohydrolase cupin domain-containing protein</fullName>
    </recommendedName>
</protein>